<dbReference type="Proteomes" id="UP001279734">
    <property type="component" value="Unassembled WGS sequence"/>
</dbReference>
<organism evidence="3 4">
    <name type="scientific">Nepenthes gracilis</name>
    <name type="common">Slender pitcher plant</name>
    <dbReference type="NCBI Taxonomy" id="150966"/>
    <lineage>
        <taxon>Eukaryota</taxon>
        <taxon>Viridiplantae</taxon>
        <taxon>Streptophyta</taxon>
        <taxon>Embryophyta</taxon>
        <taxon>Tracheophyta</taxon>
        <taxon>Spermatophyta</taxon>
        <taxon>Magnoliopsida</taxon>
        <taxon>eudicotyledons</taxon>
        <taxon>Gunneridae</taxon>
        <taxon>Pentapetalae</taxon>
        <taxon>Caryophyllales</taxon>
        <taxon>Nepenthaceae</taxon>
        <taxon>Nepenthes</taxon>
    </lineage>
</organism>
<proteinExistence type="predicted"/>
<keyword evidence="1" id="KW-1133">Transmembrane helix</keyword>
<dbReference type="GO" id="GO:0016020">
    <property type="term" value="C:membrane"/>
    <property type="evidence" value="ECO:0007669"/>
    <property type="project" value="TreeGrafter"/>
</dbReference>
<evidence type="ECO:0000256" key="1">
    <source>
        <dbReference type="SAM" id="Phobius"/>
    </source>
</evidence>
<gene>
    <name evidence="3" type="ORF">Nepgr_025158</name>
</gene>
<feature type="domain" description="PGG" evidence="2">
    <location>
        <begin position="1"/>
        <end position="103"/>
    </location>
</feature>
<name>A0AAD3T4P7_NEPGR</name>
<feature type="transmembrane region" description="Helical" evidence="1">
    <location>
        <begin position="37"/>
        <end position="67"/>
    </location>
</feature>
<sequence>MLVATLIATVVFAATFIVSRGNDGNDDFPIFLNKTSFMAFIVSDAFVLFSSTMSIVMFLSILAAPYAEVDFLKSLLKRLIIGLTSLFLAIAIMMIALGAALLIVLDH</sequence>
<evidence type="ECO:0000313" key="3">
    <source>
        <dbReference type="EMBL" id="GMH23315.1"/>
    </source>
</evidence>
<dbReference type="InterPro" id="IPR026961">
    <property type="entry name" value="PGG_dom"/>
</dbReference>
<evidence type="ECO:0000313" key="4">
    <source>
        <dbReference type="Proteomes" id="UP001279734"/>
    </source>
</evidence>
<reference evidence="3" key="1">
    <citation type="submission" date="2023-05" db="EMBL/GenBank/DDBJ databases">
        <title>Nepenthes gracilis genome sequencing.</title>
        <authorList>
            <person name="Fukushima K."/>
        </authorList>
    </citation>
    <scope>NUCLEOTIDE SEQUENCE</scope>
    <source>
        <strain evidence="3">SING2019-196</strain>
    </source>
</reference>
<accession>A0AAD3T4P7</accession>
<feature type="transmembrane region" description="Helical" evidence="1">
    <location>
        <begin position="79"/>
        <end position="105"/>
    </location>
</feature>
<dbReference type="Pfam" id="PF13962">
    <property type="entry name" value="PGG"/>
    <property type="match status" value="1"/>
</dbReference>
<dbReference type="EMBL" id="BSYO01000026">
    <property type="protein sequence ID" value="GMH23315.1"/>
    <property type="molecule type" value="Genomic_DNA"/>
</dbReference>
<comment type="caution">
    <text evidence="3">The sequence shown here is derived from an EMBL/GenBank/DDBJ whole genome shotgun (WGS) entry which is preliminary data.</text>
</comment>
<dbReference type="AlphaFoldDB" id="A0AAD3T4P7"/>
<keyword evidence="4" id="KW-1185">Reference proteome</keyword>
<keyword evidence="1" id="KW-0472">Membrane</keyword>
<evidence type="ECO:0000259" key="2">
    <source>
        <dbReference type="Pfam" id="PF13962"/>
    </source>
</evidence>
<protein>
    <recommendedName>
        <fullName evidence="2">PGG domain-containing protein</fullName>
    </recommendedName>
</protein>
<dbReference type="PANTHER" id="PTHR24177">
    <property type="entry name" value="CASKIN"/>
    <property type="match status" value="1"/>
</dbReference>
<keyword evidence="1" id="KW-0812">Transmembrane</keyword>
<dbReference type="PANTHER" id="PTHR24177:SF365">
    <property type="entry name" value="ANKYRIN REPEAT-CONTAINING PROTEIN NPR4-LIKE ISOFORM X1"/>
    <property type="match status" value="1"/>
</dbReference>